<name>A0A6J7FSC7_9ZZZZ</name>
<evidence type="ECO:0000313" key="1">
    <source>
        <dbReference type="EMBL" id="CAB4898331.1"/>
    </source>
</evidence>
<proteinExistence type="predicted"/>
<accession>A0A6J7FSC7</accession>
<gene>
    <name evidence="1" type="ORF">UFOPK3608_00194</name>
</gene>
<dbReference type="EMBL" id="CAFBMP010000004">
    <property type="protein sequence ID" value="CAB4898331.1"/>
    <property type="molecule type" value="Genomic_DNA"/>
</dbReference>
<sequence length="70" mass="7529">MFEIEPLGGPHVSFANTSNEDFGTSFNLVKSILPTDCGPSPAGSSPINNFKFVGVLKLFPSLYKSPICHK</sequence>
<protein>
    <submittedName>
        <fullName evidence="1">Unannotated protein</fullName>
    </submittedName>
</protein>
<organism evidence="1">
    <name type="scientific">freshwater metagenome</name>
    <dbReference type="NCBI Taxonomy" id="449393"/>
    <lineage>
        <taxon>unclassified sequences</taxon>
        <taxon>metagenomes</taxon>
        <taxon>ecological metagenomes</taxon>
    </lineage>
</organism>
<dbReference type="AlphaFoldDB" id="A0A6J7FSC7"/>
<reference evidence="1" key="1">
    <citation type="submission" date="2020-05" db="EMBL/GenBank/DDBJ databases">
        <authorList>
            <person name="Chiriac C."/>
            <person name="Salcher M."/>
            <person name="Ghai R."/>
            <person name="Kavagutti S V."/>
        </authorList>
    </citation>
    <scope>NUCLEOTIDE SEQUENCE</scope>
</reference>